<evidence type="ECO:0000256" key="1">
    <source>
        <dbReference type="SAM" id="SignalP"/>
    </source>
</evidence>
<evidence type="ECO:0000313" key="3">
    <source>
        <dbReference type="Proteomes" id="UP001159427"/>
    </source>
</evidence>
<dbReference type="EMBL" id="CALNXI010000260">
    <property type="protein sequence ID" value="CAH3023427.1"/>
    <property type="molecule type" value="Genomic_DNA"/>
</dbReference>
<organism evidence="2 3">
    <name type="scientific">Porites evermanni</name>
    <dbReference type="NCBI Taxonomy" id="104178"/>
    <lineage>
        <taxon>Eukaryota</taxon>
        <taxon>Metazoa</taxon>
        <taxon>Cnidaria</taxon>
        <taxon>Anthozoa</taxon>
        <taxon>Hexacorallia</taxon>
        <taxon>Scleractinia</taxon>
        <taxon>Fungiina</taxon>
        <taxon>Poritidae</taxon>
        <taxon>Porites</taxon>
    </lineage>
</organism>
<accession>A0ABN8M2W7</accession>
<comment type="caution">
    <text evidence="2">The sequence shown here is derived from an EMBL/GenBank/DDBJ whole genome shotgun (WGS) entry which is preliminary data.</text>
</comment>
<feature type="non-terminal residue" evidence="2">
    <location>
        <position position="1"/>
    </location>
</feature>
<keyword evidence="1" id="KW-0732">Signal</keyword>
<gene>
    <name evidence="2" type="ORF">PEVE_00019296</name>
</gene>
<feature type="chain" id="PRO_5045036708" description="Interleukin-6" evidence="1">
    <location>
        <begin position="16"/>
        <end position="202"/>
    </location>
</feature>
<feature type="signal peptide" evidence="1">
    <location>
        <begin position="1"/>
        <end position="15"/>
    </location>
</feature>
<reference evidence="2 3" key="1">
    <citation type="submission" date="2022-05" db="EMBL/GenBank/DDBJ databases">
        <authorList>
            <consortium name="Genoscope - CEA"/>
            <person name="William W."/>
        </authorList>
    </citation>
    <scope>NUCLEOTIDE SEQUENCE [LARGE SCALE GENOMIC DNA]</scope>
</reference>
<evidence type="ECO:0008006" key="4">
    <source>
        <dbReference type="Google" id="ProtNLM"/>
    </source>
</evidence>
<keyword evidence="3" id="KW-1185">Reference proteome</keyword>
<dbReference type="Proteomes" id="UP001159427">
    <property type="component" value="Unassembled WGS sequence"/>
</dbReference>
<name>A0ABN8M2W7_9CNID</name>
<evidence type="ECO:0000313" key="2">
    <source>
        <dbReference type="EMBL" id="CAH3023427.1"/>
    </source>
</evidence>
<proteinExistence type="predicted"/>
<sequence length="202" mass="23404">VSALLVILLPRFSLEAPVNKREVSARTKDVLLSMYHVCISKTKLMDLTRETKEAYAKEHFGDRLESRQVDINGIEPLSNYQEMTVRLFVSKVFKQLSIFHAIFEDLLGHLNQINEKHKIVKKIEAMNKEMKELKRLAKIAAIFEFGKSMAYSNSSSVATSLKQQRAVWTKSAFRQKTWILGVLREFDICLRYLQPAFLEFSM</sequence>
<protein>
    <recommendedName>
        <fullName evidence="4">Interleukin-6</fullName>
    </recommendedName>
</protein>